<reference evidence="2" key="1">
    <citation type="journal article" date="2019" name="Int. J. Syst. Evol. Microbiol.">
        <title>The Global Catalogue of Microorganisms (GCM) 10K type strain sequencing project: providing services to taxonomists for standard genome sequencing and annotation.</title>
        <authorList>
            <consortium name="The Broad Institute Genomics Platform"/>
            <consortium name="The Broad Institute Genome Sequencing Center for Infectious Disease"/>
            <person name="Wu L."/>
            <person name="Ma J."/>
        </authorList>
    </citation>
    <scope>NUCLEOTIDE SEQUENCE [LARGE SCALE GENOMIC DNA]</scope>
    <source>
        <strain evidence="2">CGMCC 4.7641</strain>
    </source>
</reference>
<name>A0ABW5GZ27_9PSEU</name>
<comment type="caution">
    <text evidence="1">The sequence shown here is derived from an EMBL/GenBank/DDBJ whole genome shotgun (WGS) entry which is preliminary data.</text>
</comment>
<accession>A0ABW5GZ27</accession>
<dbReference type="Proteomes" id="UP001597483">
    <property type="component" value="Unassembled WGS sequence"/>
</dbReference>
<proteinExistence type="predicted"/>
<evidence type="ECO:0000313" key="2">
    <source>
        <dbReference type="Proteomes" id="UP001597483"/>
    </source>
</evidence>
<dbReference type="RefSeq" id="WP_378299953.1">
    <property type="nucleotide sequence ID" value="NZ_JBHUKS010000003.1"/>
</dbReference>
<evidence type="ECO:0008006" key="3">
    <source>
        <dbReference type="Google" id="ProtNLM"/>
    </source>
</evidence>
<organism evidence="1 2">
    <name type="scientific">Amycolatopsis silviterrae</name>
    <dbReference type="NCBI Taxonomy" id="1656914"/>
    <lineage>
        <taxon>Bacteria</taxon>
        <taxon>Bacillati</taxon>
        <taxon>Actinomycetota</taxon>
        <taxon>Actinomycetes</taxon>
        <taxon>Pseudonocardiales</taxon>
        <taxon>Pseudonocardiaceae</taxon>
        <taxon>Amycolatopsis</taxon>
    </lineage>
</organism>
<dbReference type="EMBL" id="JBHUKS010000003">
    <property type="protein sequence ID" value="MFD2466226.1"/>
    <property type="molecule type" value="Genomic_DNA"/>
</dbReference>
<gene>
    <name evidence="1" type="ORF">ACFSVL_02405</name>
</gene>
<sequence>METPAHAIRHPTNRIDLLALAVAHGRPVRLHALRTTASWHLELHRVHVPAKNLRASERLAHVLGEVVGPQGRAVSAARAADSLRSSLVAGSSKEFQIPGEVDD</sequence>
<evidence type="ECO:0000313" key="1">
    <source>
        <dbReference type="EMBL" id="MFD2466226.1"/>
    </source>
</evidence>
<protein>
    <recommendedName>
        <fullName evidence="3">DUF1876 domain-containing protein</fullName>
    </recommendedName>
</protein>
<keyword evidence="2" id="KW-1185">Reference proteome</keyword>